<name>A0A9R1XVD1_LACSA</name>
<evidence type="ECO:0000256" key="1">
    <source>
        <dbReference type="ARBA" id="ARBA00009995"/>
    </source>
</evidence>
<dbReference type="Gene3D" id="3.40.50.2000">
    <property type="entry name" value="Glycogen Phosphorylase B"/>
    <property type="match status" value="2"/>
</dbReference>
<dbReference type="GO" id="GO:0008194">
    <property type="term" value="F:UDP-glycosyltransferase activity"/>
    <property type="evidence" value="ECO:0007669"/>
    <property type="project" value="InterPro"/>
</dbReference>
<dbReference type="SUPFAM" id="SSF53756">
    <property type="entry name" value="UDP-Glycosyltransferase/glycogen phosphorylase"/>
    <property type="match status" value="1"/>
</dbReference>
<keyword evidence="5" id="KW-1185">Reference proteome</keyword>
<dbReference type="CDD" id="cd03784">
    <property type="entry name" value="GT1_Gtf-like"/>
    <property type="match status" value="1"/>
</dbReference>
<gene>
    <name evidence="4" type="ORF">LSAT_V11C200078960</name>
</gene>
<dbReference type="InterPro" id="IPR002213">
    <property type="entry name" value="UDP_glucos_trans"/>
</dbReference>
<organism evidence="4 5">
    <name type="scientific">Lactuca sativa</name>
    <name type="common">Garden lettuce</name>
    <dbReference type="NCBI Taxonomy" id="4236"/>
    <lineage>
        <taxon>Eukaryota</taxon>
        <taxon>Viridiplantae</taxon>
        <taxon>Streptophyta</taxon>
        <taxon>Embryophyta</taxon>
        <taxon>Tracheophyta</taxon>
        <taxon>Spermatophyta</taxon>
        <taxon>Magnoliopsida</taxon>
        <taxon>eudicotyledons</taxon>
        <taxon>Gunneridae</taxon>
        <taxon>Pentapetalae</taxon>
        <taxon>asterids</taxon>
        <taxon>campanulids</taxon>
        <taxon>Asterales</taxon>
        <taxon>Asteraceae</taxon>
        <taxon>Cichorioideae</taxon>
        <taxon>Cichorieae</taxon>
        <taxon>Lactucinae</taxon>
        <taxon>Lactuca</taxon>
    </lineage>
</organism>
<keyword evidence="2" id="KW-0328">Glycosyltransferase</keyword>
<dbReference type="Pfam" id="PF00201">
    <property type="entry name" value="UDPGT"/>
    <property type="match status" value="1"/>
</dbReference>
<keyword evidence="3" id="KW-0808">Transferase</keyword>
<evidence type="ECO:0000313" key="5">
    <source>
        <dbReference type="Proteomes" id="UP000235145"/>
    </source>
</evidence>
<protein>
    <recommendedName>
        <fullName evidence="6">UDP-glycosyltransferases domain-containing protein</fullName>
    </recommendedName>
</protein>
<sequence length="585" mass="65197">MGVNYTNGPYVFLSKTKTKREKITVNGFTINSSRCKFKIDTIGFRGLGFSNVHLGEIMNDNCGKKNRDGKTIMKERNVMEYDIFTKFRTPLENALIISVHLSFVSMSPKKLHAAILCSPGVGHLVPVLLLGRRLINHHNLHVTVLAVTTTTSTAESQLLNSLTADIHLPVIQIPAADISSIVSPDAKVVTKICAMMRETIPTIRTTISSMDPLPDILIGDIFSTESWTIAEEIGMAKYVFITSNAWFTGLVTYSPVLDKEVVGQYVDQTEPFKIPDCKPVRPEDVVDPMLDRDDEDYRVYLNLAVGVTLADGILINTWENLEPQSLHALRNNEILRSIVKNKPVYTVGPITKNYEPVGVKSEVIEWLDKQPERSVIYVSFGSGGTLSAEQITELAWGLELSQQRFVWVVRPPAGHIKDGSFFESGHSGELNGQADYLPEGFLNRTKKKGFVVHSWAPQVEILNHVSVLGFMTHCGWNSTLESISSGVAMIAWALYAEQRMNATMLTEELKVAVRPEVLPTKKVVGREEVEKMVRCLIDGEEGKAMTEKVKRLKESAEEALSGTICFQYESFMKNLILNTICKSKT</sequence>
<evidence type="ECO:0008006" key="6">
    <source>
        <dbReference type="Google" id="ProtNLM"/>
    </source>
</evidence>
<proteinExistence type="inferred from homology"/>
<evidence type="ECO:0000256" key="2">
    <source>
        <dbReference type="ARBA" id="ARBA00022676"/>
    </source>
</evidence>
<dbReference type="EMBL" id="NBSK02000002">
    <property type="protein sequence ID" value="KAJ0222964.1"/>
    <property type="molecule type" value="Genomic_DNA"/>
</dbReference>
<dbReference type="Proteomes" id="UP000235145">
    <property type="component" value="Unassembled WGS sequence"/>
</dbReference>
<dbReference type="PANTHER" id="PTHR48046">
    <property type="entry name" value="UDP-GLYCOSYLTRANSFERASE 72E1"/>
    <property type="match status" value="1"/>
</dbReference>
<comment type="caution">
    <text evidence="4">The sequence shown here is derived from an EMBL/GenBank/DDBJ whole genome shotgun (WGS) entry which is preliminary data.</text>
</comment>
<reference evidence="4 5" key="1">
    <citation type="journal article" date="2017" name="Nat. Commun.">
        <title>Genome assembly with in vitro proximity ligation data and whole-genome triplication in lettuce.</title>
        <authorList>
            <person name="Reyes-Chin-Wo S."/>
            <person name="Wang Z."/>
            <person name="Yang X."/>
            <person name="Kozik A."/>
            <person name="Arikit S."/>
            <person name="Song C."/>
            <person name="Xia L."/>
            <person name="Froenicke L."/>
            <person name="Lavelle D.O."/>
            <person name="Truco M.J."/>
            <person name="Xia R."/>
            <person name="Zhu S."/>
            <person name="Xu C."/>
            <person name="Xu H."/>
            <person name="Xu X."/>
            <person name="Cox K."/>
            <person name="Korf I."/>
            <person name="Meyers B.C."/>
            <person name="Michelmore R.W."/>
        </authorList>
    </citation>
    <scope>NUCLEOTIDE SEQUENCE [LARGE SCALE GENOMIC DNA]</scope>
    <source>
        <strain evidence="5">cv. Salinas</strain>
        <tissue evidence="4">Seedlings</tissue>
    </source>
</reference>
<accession>A0A9R1XVD1</accession>
<comment type="similarity">
    <text evidence="1">Belongs to the UDP-glycosyltransferase family.</text>
</comment>
<evidence type="ECO:0000313" key="4">
    <source>
        <dbReference type="EMBL" id="KAJ0222964.1"/>
    </source>
</evidence>
<dbReference type="FunFam" id="3.40.50.2000:FF:000051">
    <property type="entry name" value="Glycosyltransferase"/>
    <property type="match status" value="1"/>
</dbReference>
<evidence type="ECO:0000256" key="3">
    <source>
        <dbReference type="ARBA" id="ARBA00022679"/>
    </source>
</evidence>
<dbReference type="PANTHER" id="PTHR48046:SF1">
    <property type="entry name" value="GLYCOSYLTRANSFERASE-RELATED"/>
    <property type="match status" value="1"/>
</dbReference>
<dbReference type="AlphaFoldDB" id="A0A9R1XVD1"/>